<dbReference type="AlphaFoldDB" id="A0A9N9QLF1"/>
<proteinExistence type="predicted"/>
<keyword evidence="3" id="KW-1185">Reference proteome</keyword>
<evidence type="ECO:0000313" key="2">
    <source>
        <dbReference type="EMBL" id="CAG9762355.1"/>
    </source>
</evidence>
<sequence length="412" mass="42063">MGLCQAALILYGLAYQVIAAPSPKNNDDADTPPGIPPLLTFKDGNIGVNFFGFKASAGLGGLLTGDMSQGGLHAEAETPFGQKAGAGLGGRVDGNGRSVGGLYAGATAGGGIGASAGLDGVAGADGSAGRSYAGASAGGVGRTVIKETYGAPPGASSISGSLNIQKIAAPPSTVDVEVIKEKDVPNKSKVAIEIEKQVAAQPPPKKTYVERTVIPNYVEKTIQVPSYVEKTIRVPTVVEKTIKVPAPPTIIEQEVEAPPSVKTVTRTKQVVVNPEFPEGPTTIVKTRTKFHRRPWLHVRKYLNINSAEVPPPPPPYYGGVVATGAGADAAANSVIGSYGDFGVAAGKEHCCAPPPTTYTATVRKQFNGNLVRDIFNIPIATLGAVSNLVGNIAGGAGGSVSVSKSIGTAYKK</sequence>
<evidence type="ECO:0000313" key="3">
    <source>
        <dbReference type="Proteomes" id="UP001152799"/>
    </source>
</evidence>
<dbReference type="Proteomes" id="UP001152799">
    <property type="component" value="Chromosome 11"/>
</dbReference>
<organism evidence="2 3">
    <name type="scientific">Ceutorhynchus assimilis</name>
    <name type="common">cabbage seed weevil</name>
    <dbReference type="NCBI Taxonomy" id="467358"/>
    <lineage>
        <taxon>Eukaryota</taxon>
        <taxon>Metazoa</taxon>
        <taxon>Ecdysozoa</taxon>
        <taxon>Arthropoda</taxon>
        <taxon>Hexapoda</taxon>
        <taxon>Insecta</taxon>
        <taxon>Pterygota</taxon>
        <taxon>Neoptera</taxon>
        <taxon>Endopterygota</taxon>
        <taxon>Coleoptera</taxon>
        <taxon>Polyphaga</taxon>
        <taxon>Cucujiformia</taxon>
        <taxon>Curculionidae</taxon>
        <taxon>Ceutorhynchinae</taxon>
        <taxon>Ceutorhynchus</taxon>
    </lineage>
</organism>
<evidence type="ECO:0000256" key="1">
    <source>
        <dbReference type="SAM" id="SignalP"/>
    </source>
</evidence>
<dbReference type="OrthoDB" id="7697912at2759"/>
<accession>A0A9N9QLF1</accession>
<protein>
    <submittedName>
        <fullName evidence="2">Uncharacterized protein</fullName>
    </submittedName>
</protein>
<name>A0A9N9QLF1_9CUCU</name>
<dbReference type="EMBL" id="OU892287">
    <property type="protein sequence ID" value="CAG9762355.1"/>
    <property type="molecule type" value="Genomic_DNA"/>
</dbReference>
<keyword evidence="1" id="KW-0732">Signal</keyword>
<gene>
    <name evidence="2" type="ORF">CEUTPL_LOCUS3035</name>
</gene>
<reference evidence="2" key="1">
    <citation type="submission" date="2022-01" db="EMBL/GenBank/DDBJ databases">
        <authorList>
            <person name="King R."/>
        </authorList>
    </citation>
    <scope>NUCLEOTIDE SEQUENCE</scope>
</reference>
<feature type="chain" id="PRO_5040280615" evidence="1">
    <location>
        <begin position="20"/>
        <end position="412"/>
    </location>
</feature>
<feature type="signal peptide" evidence="1">
    <location>
        <begin position="1"/>
        <end position="19"/>
    </location>
</feature>